<sequence length="214" mass="24154">MIPQDFYENVPELRRAVDECLKAMDTLVPVRVEGRSGEAKILVNLRSESAPKWKGAGTVTIDITLDGLFTTDGGARPPICNFDHFIRRMGVERIEDVPNLVCMVDGKETARAPFKETFHKLTKKGFEEALTKVKKDALKFAEGQDVIMKILEDCRRIPIKFQKIVKALDENAFVRARKADGRRTEGVHVSSRLVNAKMHHYIGIFLKGNSDILM</sequence>
<name>A0A0F9B5Z2_9ZZZZ</name>
<organism evidence="1">
    <name type="scientific">marine sediment metagenome</name>
    <dbReference type="NCBI Taxonomy" id="412755"/>
    <lineage>
        <taxon>unclassified sequences</taxon>
        <taxon>metagenomes</taxon>
        <taxon>ecological metagenomes</taxon>
    </lineage>
</organism>
<reference evidence="1" key="1">
    <citation type="journal article" date="2015" name="Nature">
        <title>Complex archaea that bridge the gap between prokaryotes and eukaryotes.</title>
        <authorList>
            <person name="Spang A."/>
            <person name="Saw J.H."/>
            <person name="Jorgensen S.L."/>
            <person name="Zaremba-Niedzwiedzka K."/>
            <person name="Martijn J."/>
            <person name="Lind A.E."/>
            <person name="van Eijk R."/>
            <person name="Schleper C."/>
            <person name="Guy L."/>
            <person name="Ettema T.J."/>
        </authorList>
    </citation>
    <scope>NUCLEOTIDE SEQUENCE</scope>
</reference>
<protein>
    <submittedName>
        <fullName evidence="1">Uncharacterized protein</fullName>
    </submittedName>
</protein>
<feature type="non-terminal residue" evidence="1">
    <location>
        <position position="214"/>
    </location>
</feature>
<dbReference type="EMBL" id="LAZR01042575">
    <property type="protein sequence ID" value="KKL09202.1"/>
    <property type="molecule type" value="Genomic_DNA"/>
</dbReference>
<dbReference type="AlphaFoldDB" id="A0A0F9B5Z2"/>
<comment type="caution">
    <text evidence="1">The sequence shown here is derived from an EMBL/GenBank/DDBJ whole genome shotgun (WGS) entry which is preliminary data.</text>
</comment>
<evidence type="ECO:0000313" key="1">
    <source>
        <dbReference type="EMBL" id="KKL09202.1"/>
    </source>
</evidence>
<proteinExistence type="predicted"/>
<accession>A0A0F9B5Z2</accession>
<gene>
    <name evidence="1" type="ORF">LCGC14_2568230</name>
</gene>